<dbReference type="HOGENOM" id="CLU_014658_4_0_2"/>
<dbReference type="Gene3D" id="3.40.50.620">
    <property type="entry name" value="HUPs"/>
    <property type="match status" value="1"/>
</dbReference>
<evidence type="ECO:0000256" key="1">
    <source>
        <dbReference type="ARBA" id="ARBA00022598"/>
    </source>
</evidence>
<dbReference type="PaxDb" id="79929-MTBMA_c08090"/>
<evidence type="ECO:0000256" key="9">
    <source>
        <dbReference type="PIRSR" id="PIRSR001589-1"/>
    </source>
</evidence>
<reference evidence="12 13" key="2">
    <citation type="journal article" date="2010" name="J. Bacteriol.">
        <title>Complete genome sequence of Methanothermobacter marburgensis, a methanoarchaeon model organism.</title>
        <authorList>
            <person name="Liesegang H."/>
            <person name="Kaster A.K."/>
            <person name="Wiezer A."/>
            <person name="Goenrich M."/>
            <person name="Wollherr A."/>
            <person name="Seedorf H."/>
            <person name="Gottschalk G."/>
            <person name="Thauer R.K."/>
        </authorList>
    </citation>
    <scope>NUCLEOTIDE SEQUENCE [LARGE SCALE GENOMIC DNA]</scope>
    <source>
        <strain evidence="13">ATCC BAA-927 / DSM 2133 / JCM 14651 / NBRC 100331 / OCM 82 / Marburg</strain>
    </source>
</reference>
<dbReference type="RefSeq" id="WP_013295628.1">
    <property type="nucleotide sequence ID" value="NC_014408.1"/>
</dbReference>
<dbReference type="Pfam" id="PF00733">
    <property type="entry name" value="Asn_synthase"/>
    <property type="match status" value="1"/>
</dbReference>
<proteinExistence type="predicted"/>
<evidence type="ECO:0000256" key="2">
    <source>
        <dbReference type="ARBA" id="ARBA00022605"/>
    </source>
</evidence>
<evidence type="ECO:0000256" key="7">
    <source>
        <dbReference type="ARBA" id="ARBA00048741"/>
    </source>
</evidence>
<evidence type="ECO:0000256" key="6">
    <source>
        <dbReference type="ARBA" id="ARBA00029440"/>
    </source>
</evidence>
<name>D9PW06_METTM</name>
<dbReference type="AlphaFoldDB" id="D9PW06"/>
<dbReference type="PROSITE" id="PS51278">
    <property type="entry name" value="GATASE_TYPE_2"/>
    <property type="match status" value="1"/>
</dbReference>
<dbReference type="GO" id="GO:0005524">
    <property type="term" value="F:ATP binding"/>
    <property type="evidence" value="ECO:0007669"/>
    <property type="project" value="UniProtKB-KW"/>
</dbReference>
<comment type="catalytic activity">
    <reaction evidence="7 8">
        <text>L-aspartate + L-glutamine + ATP + H2O = L-asparagine + L-glutamate + AMP + diphosphate + H(+)</text>
        <dbReference type="Rhea" id="RHEA:12228"/>
        <dbReference type="ChEBI" id="CHEBI:15377"/>
        <dbReference type="ChEBI" id="CHEBI:15378"/>
        <dbReference type="ChEBI" id="CHEBI:29985"/>
        <dbReference type="ChEBI" id="CHEBI:29991"/>
        <dbReference type="ChEBI" id="CHEBI:30616"/>
        <dbReference type="ChEBI" id="CHEBI:33019"/>
        <dbReference type="ChEBI" id="CHEBI:58048"/>
        <dbReference type="ChEBI" id="CHEBI:58359"/>
        <dbReference type="ChEBI" id="CHEBI:456215"/>
        <dbReference type="EC" id="6.3.5.4"/>
    </reaction>
</comment>
<evidence type="ECO:0000256" key="10">
    <source>
        <dbReference type="PIRSR" id="PIRSR001589-2"/>
    </source>
</evidence>
<dbReference type="InterPro" id="IPR001962">
    <property type="entry name" value="Asn_synthase"/>
</dbReference>
<dbReference type="KEGG" id="mmg:MTBMA_c08090"/>
<dbReference type="CDD" id="cd01991">
    <property type="entry name" value="Asn_synthase_B_C"/>
    <property type="match status" value="1"/>
</dbReference>
<feature type="active site" description="For GATase activity" evidence="9">
    <location>
        <position position="2"/>
    </location>
</feature>
<keyword evidence="2 9" id="KW-0028">Amino-acid biosynthesis</keyword>
<dbReference type="InterPro" id="IPR029055">
    <property type="entry name" value="Ntn_hydrolases_N"/>
</dbReference>
<feature type="domain" description="Glutamine amidotransferase type-2" evidence="11">
    <location>
        <begin position="2"/>
        <end position="184"/>
    </location>
</feature>
<dbReference type="PANTHER" id="PTHR11772">
    <property type="entry name" value="ASPARAGINE SYNTHETASE"/>
    <property type="match status" value="1"/>
</dbReference>
<feature type="binding site" evidence="10">
    <location>
        <begin position="327"/>
        <end position="328"/>
    </location>
    <ligand>
        <name>ATP</name>
        <dbReference type="ChEBI" id="CHEBI:30616"/>
    </ligand>
</feature>
<dbReference type="Pfam" id="PF13537">
    <property type="entry name" value="GATase_7"/>
    <property type="match status" value="1"/>
</dbReference>
<accession>D9PW06</accession>
<dbReference type="GeneID" id="77399588"/>
<dbReference type="Proteomes" id="UP000000345">
    <property type="component" value="Chromosome"/>
</dbReference>
<dbReference type="InterPro" id="IPR050795">
    <property type="entry name" value="Asn_Synthetase"/>
</dbReference>
<dbReference type="GO" id="GO:0005829">
    <property type="term" value="C:cytosol"/>
    <property type="evidence" value="ECO:0007669"/>
    <property type="project" value="TreeGrafter"/>
</dbReference>
<keyword evidence="1 12" id="KW-0436">Ligase</keyword>
<dbReference type="InterPro" id="IPR006426">
    <property type="entry name" value="Asn_synth_AEB"/>
</dbReference>
<evidence type="ECO:0000313" key="12">
    <source>
        <dbReference type="EMBL" id="ADL58404.1"/>
    </source>
</evidence>
<dbReference type="PANTHER" id="PTHR11772:SF2">
    <property type="entry name" value="ASPARAGINE SYNTHETASE [GLUTAMINE-HYDROLYZING]"/>
    <property type="match status" value="1"/>
</dbReference>
<dbReference type="GO" id="GO:0004066">
    <property type="term" value="F:asparagine synthase (glutamine-hydrolyzing) activity"/>
    <property type="evidence" value="ECO:0007669"/>
    <property type="project" value="UniProtKB-EC"/>
</dbReference>
<evidence type="ECO:0000259" key="11">
    <source>
        <dbReference type="PROSITE" id="PS51278"/>
    </source>
</evidence>
<protein>
    <recommendedName>
        <fullName evidence="8">Putative asparagine synthetase [glutamine-hydrolyzing]</fullName>
        <ecNumber evidence="8">6.3.5.4</ecNumber>
    </recommendedName>
</protein>
<dbReference type="InterPro" id="IPR014729">
    <property type="entry name" value="Rossmann-like_a/b/a_fold"/>
</dbReference>
<dbReference type="InterPro" id="IPR017932">
    <property type="entry name" value="GATase_2_dom"/>
</dbReference>
<dbReference type="STRING" id="79929.MTBMA_c08090"/>
<evidence type="ECO:0000313" key="13">
    <source>
        <dbReference type="Proteomes" id="UP000000345"/>
    </source>
</evidence>
<evidence type="ECO:0000256" key="4">
    <source>
        <dbReference type="ARBA" id="ARBA00022840"/>
    </source>
</evidence>
<dbReference type="SUPFAM" id="SSF52402">
    <property type="entry name" value="Adenine nucleotide alpha hydrolases-like"/>
    <property type="match status" value="1"/>
</dbReference>
<evidence type="ECO:0000256" key="8">
    <source>
        <dbReference type="PIRNR" id="PIRNR001589"/>
    </source>
</evidence>
<dbReference type="PIRSF" id="PIRSF001589">
    <property type="entry name" value="Asn_synthetase_glu-h"/>
    <property type="match status" value="1"/>
</dbReference>
<keyword evidence="5 9" id="KW-0061">Asparagine biosynthesis</keyword>
<feature type="binding site" evidence="10">
    <location>
        <position position="253"/>
    </location>
    <ligand>
        <name>ATP</name>
        <dbReference type="ChEBI" id="CHEBI:30616"/>
    </ligand>
</feature>
<keyword evidence="13" id="KW-1185">Reference proteome</keyword>
<dbReference type="OrthoDB" id="8692at2157"/>
<gene>
    <name evidence="12" type="primary">asnB</name>
    <name evidence="12" type="ordered locus">MTBMA_c08090</name>
</gene>
<organism evidence="12 13">
    <name type="scientific">Methanothermobacter marburgensis (strain ATCC BAA-927 / DSM 2133 / JCM 14651 / NBRC 100331 / OCM 82 / Marburg)</name>
    <name type="common">Methanobacterium thermoautotrophicum</name>
    <dbReference type="NCBI Taxonomy" id="79929"/>
    <lineage>
        <taxon>Archaea</taxon>
        <taxon>Methanobacteriati</taxon>
        <taxon>Methanobacteriota</taxon>
        <taxon>Methanomada group</taxon>
        <taxon>Methanobacteria</taxon>
        <taxon>Methanobacteriales</taxon>
        <taxon>Methanobacteriaceae</taxon>
        <taxon>Methanothermobacter</taxon>
    </lineage>
</organism>
<dbReference type="GeneID" id="9704517"/>
<sequence length="471" mass="51265">MCGIAGFRGAGARDKVAAMLRTIGHRGPDARGLYHDGRITIKTSEGEDVLEAPPSEDIALGHNLLSIVGGPQPVAGDGVLVFNGEIYSHDIPAGGDAHLILDLIEGHGGDLEDAIRSAVSELDGDYAFIYTDGKNLAAVRDPVGVKPLYHSGEAFASERKALWSIGLRNVESLQPGHAIINGRMVKLRGLPQPRKCTESPHELKGLLKSAIREAVKKRTRGLNKAALVFSGGVDSTLLAVLLSEYLDITLYTVGTHGSADVEFASRAAEDLGMDLNVIEVTEKTVRSALPHVLGAIEVYSPMQIAIAMPLYLASREASAAGFRVMFSGQGADELFAGYHRYRRLLEDGNLEEALRHDLENIYHVNLERDDAVTMANSVELRVPFLGLEVIELALRVPTCFKITGPDDEMRKHILREVASEMGVPEYIAKRPKKAAQYGSGVDRILRRRVLPGFDHESFLRRLMNEGGVVQR</sequence>
<dbReference type="Gene3D" id="3.60.20.10">
    <property type="entry name" value="Glutamine Phosphoribosylpyrophosphate, subunit 1, domain 1"/>
    <property type="match status" value="1"/>
</dbReference>
<dbReference type="EMBL" id="CP001710">
    <property type="protein sequence ID" value="ADL58404.1"/>
    <property type="molecule type" value="Genomic_DNA"/>
</dbReference>
<dbReference type="MEROPS" id="C44.001"/>
<keyword evidence="9" id="KW-0315">Glutamine amidotransferase</keyword>
<dbReference type="GO" id="GO:0006529">
    <property type="term" value="P:asparagine biosynthetic process"/>
    <property type="evidence" value="ECO:0007669"/>
    <property type="project" value="UniProtKB-KW"/>
</dbReference>
<evidence type="ECO:0000256" key="3">
    <source>
        <dbReference type="ARBA" id="ARBA00022741"/>
    </source>
</evidence>
<dbReference type="PATRIC" id="fig|79929.8.peg.792"/>
<comment type="pathway">
    <text evidence="6">Amino-acid biosynthesis.</text>
</comment>
<dbReference type="EC" id="6.3.5.4" evidence="8"/>
<feature type="binding site" evidence="10">
    <location>
        <position position="96"/>
    </location>
    <ligand>
        <name>L-glutamine</name>
        <dbReference type="ChEBI" id="CHEBI:58359"/>
    </ligand>
</feature>
<dbReference type="SUPFAM" id="SSF56235">
    <property type="entry name" value="N-terminal nucleophile aminohydrolases (Ntn hydrolases)"/>
    <property type="match status" value="1"/>
</dbReference>
<keyword evidence="3 8" id="KW-0547">Nucleotide-binding</keyword>
<reference key="1">
    <citation type="submission" date="2009-08" db="EMBL/GenBank/DDBJ databases">
        <title>The genome sequence of Methanothermobacter marburgensis.</title>
        <authorList>
            <person name="Kaster A."/>
            <person name="Seedorf H."/>
            <person name="Goenrich M."/>
            <person name="Wiezer A."/>
            <person name="Liesegang H."/>
            <person name="Thauer R."/>
            <person name="Gottschalk G."/>
        </authorList>
    </citation>
    <scope>NUCLEOTIDE SEQUENCE</scope>
    <source>
        <strain>Marburg</strain>
    </source>
</reference>
<keyword evidence="4 8" id="KW-0067">ATP-binding</keyword>
<evidence type="ECO:0000256" key="5">
    <source>
        <dbReference type="ARBA" id="ARBA00022888"/>
    </source>
</evidence>